<dbReference type="GO" id="GO:0019005">
    <property type="term" value="C:SCF ubiquitin ligase complex"/>
    <property type="evidence" value="ECO:0007669"/>
    <property type="project" value="TreeGrafter"/>
</dbReference>
<dbReference type="InterPro" id="IPR043136">
    <property type="entry name" value="B30.2/SPRY_sf"/>
</dbReference>
<feature type="domain" description="B30.2/SPRY" evidence="1">
    <location>
        <begin position="32"/>
        <end position="230"/>
    </location>
</feature>
<dbReference type="OrthoDB" id="5547302at2759"/>
<dbReference type="InterPro" id="IPR001870">
    <property type="entry name" value="B30.2/SPRY"/>
</dbReference>
<dbReference type="PROSITE" id="PS50188">
    <property type="entry name" value="B302_SPRY"/>
    <property type="match status" value="1"/>
</dbReference>
<dbReference type="PANTHER" id="PTHR12245:SF11">
    <property type="entry name" value="PROTEIN GUSTAVUS"/>
    <property type="match status" value="1"/>
</dbReference>
<gene>
    <name evidence="2" type="ORF">GWI33_021072</name>
</gene>
<protein>
    <recommendedName>
        <fullName evidence="1">B30.2/SPRY domain-containing protein</fullName>
    </recommendedName>
</protein>
<dbReference type="SMART" id="SM00449">
    <property type="entry name" value="SPRY"/>
    <property type="match status" value="1"/>
</dbReference>
<dbReference type="GO" id="GO:0043161">
    <property type="term" value="P:proteasome-mediated ubiquitin-dependent protein catabolic process"/>
    <property type="evidence" value="ECO:0007669"/>
    <property type="project" value="TreeGrafter"/>
</dbReference>
<evidence type="ECO:0000313" key="2">
    <source>
        <dbReference type="EMBL" id="KAF7265537.1"/>
    </source>
</evidence>
<dbReference type="Proteomes" id="UP000625711">
    <property type="component" value="Unassembled WGS sequence"/>
</dbReference>
<name>A0A834HR69_RHYFE</name>
<comment type="caution">
    <text evidence="2">The sequence shown here is derived from an EMBL/GenBank/DDBJ whole genome shotgun (WGS) entry which is preliminary data.</text>
</comment>
<accession>A0A834HR69</accession>
<reference evidence="2" key="1">
    <citation type="submission" date="2020-08" db="EMBL/GenBank/DDBJ databases">
        <title>Genome sequencing and assembly of the red palm weevil Rhynchophorus ferrugineus.</title>
        <authorList>
            <person name="Dias G.B."/>
            <person name="Bergman C.M."/>
            <person name="Manee M."/>
        </authorList>
    </citation>
    <scope>NUCLEOTIDE SEQUENCE</scope>
    <source>
        <strain evidence="2">AA-2017</strain>
        <tissue evidence="2">Whole larva</tissue>
    </source>
</reference>
<dbReference type="InterPro" id="IPR003877">
    <property type="entry name" value="SPRY_dom"/>
</dbReference>
<dbReference type="InterPro" id="IPR050672">
    <property type="entry name" value="FBXO45-Fsn/SPSB_families"/>
</dbReference>
<evidence type="ECO:0000313" key="3">
    <source>
        <dbReference type="Proteomes" id="UP000625711"/>
    </source>
</evidence>
<dbReference type="EMBL" id="JAACXV010014609">
    <property type="protein sequence ID" value="KAF7265537.1"/>
    <property type="molecule type" value="Genomic_DNA"/>
</dbReference>
<dbReference type="SUPFAM" id="SSF49899">
    <property type="entry name" value="Concanavalin A-like lectins/glucanases"/>
    <property type="match status" value="1"/>
</dbReference>
<dbReference type="AlphaFoldDB" id="A0A834HR69"/>
<sequence length="279" mass="31563">MNSDHIRYYVYEKLRLFFSDNKVPELEDKPKPCSRMKMLLDMPQLSWSVIEKHSWSLTDKSPNIHVDLHDPTRCFRMRPTHTTDCVRGRVGYSKGTHSWEIYWPDNQRGSHPLIGVATAEAPLYCPEFQTLIGGNKHSWAWNLTTNRLYHDSGVIPSQPYPKFKSGGQDYVAPNSITVILNMDAGQLSFAVNGKDLGVAFHGLQGKVLYPAINTVSGFNDISIRYTGELKPGPPSLKAMCRIAIRKSLRLFRIGITDILISWDIPRPLAHYVGTTASFT</sequence>
<proteinExistence type="predicted"/>
<organism evidence="2 3">
    <name type="scientific">Rhynchophorus ferrugineus</name>
    <name type="common">Red palm weevil</name>
    <name type="synonym">Curculio ferrugineus</name>
    <dbReference type="NCBI Taxonomy" id="354439"/>
    <lineage>
        <taxon>Eukaryota</taxon>
        <taxon>Metazoa</taxon>
        <taxon>Ecdysozoa</taxon>
        <taxon>Arthropoda</taxon>
        <taxon>Hexapoda</taxon>
        <taxon>Insecta</taxon>
        <taxon>Pterygota</taxon>
        <taxon>Neoptera</taxon>
        <taxon>Endopterygota</taxon>
        <taxon>Coleoptera</taxon>
        <taxon>Polyphaga</taxon>
        <taxon>Cucujiformia</taxon>
        <taxon>Curculionidae</taxon>
        <taxon>Dryophthorinae</taxon>
        <taxon>Rhynchophorus</taxon>
    </lineage>
</organism>
<dbReference type="InterPro" id="IPR013320">
    <property type="entry name" value="ConA-like_dom_sf"/>
</dbReference>
<dbReference type="PANTHER" id="PTHR12245">
    <property type="entry name" value="SPRY DOMAIN CONTAINING SOCS BOX PROTEIN"/>
    <property type="match status" value="1"/>
</dbReference>
<dbReference type="Pfam" id="PF00622">
    <property type="entry name" value="SPRY"/>
    <property type="match status" value="1"/>
</dbReference>
<dbReference type="Gene3D" id="2.60.120.920">
    <property type="match status" value="1"/>
</dbReference>
<evidence type="ECO:0000259" key="1">
    <source>
        <dbReference type="PROSITE" id="PS50188"/>
    </source>
</evidence>
<keyword evidence="3" id="KW-1185">Reference proteome</keyword>